<dbReference type="PANTHER" id="PTHR21143:SF132">
    <property type="entry name" value="GUSTATORY AND PHEROMONE RECEPTOR 33A"/>
    <property type="match status" value="1"/>
</dbReference>
<keyword evidence="6 8" id="KW-0675">Receptor</keyword>
<keyword evidence="9" id="KW-0175">Coiled coil</keyword>
<dbReference type="GO" id="GO:0030424">
    <property type="term" value="C:axon"/>
    <property type="evidence" value="ECO:0007669"/>
    <property type="project" value="TreeGrafter"/>
</dbReference>
<evidence type="ECO:0000313" key="11">
    <source>
        <dbReference type="Proteomes" id="UP001233999"/>
    </source>
</evidence>
<evidence type="ECO:0000256" key="8">
    <source>
        <dbReference type="RuleBase" id="RU363108"/>
    </source>
</evidence>
<evidence type="ECO:0000256" key="2">
    <source>
        <dbReference type="ARBA" id="ARBA00022475"/>
    </source>
</evidence>
<comment type="caution">
    <text evidence="10">The sequence shown here is derived from an EMBL/GenBank/DDBJ whole genome shotgun (WGS) entry which is preliminary data.</text>
</comment>
<feature type="transmembrane region" description="Helical" evidence="8">
    <location>
        <begin position="359"/>
        <end position="377"/>
    </location>
</feature>
<evidence type="ECO:0000313" key="10">
    <source>
        <dbReference type="EMBL" id="KAJ9585399.1"/>
    </source>
</evidence>
<dbReference type="GO" id="GO:0008049">
    <property type="term" value="P:male courtship behavior"/>
    <property type="evidence" value="ECO:0007669"/>
    <property type="project" value="TreeGrafter"/>
</dbReference>
<accession>A0AAD7ZR65</accession>
<keyword evidence="3 8" id="KW-0812">Transmembrane</keyword>
<dbReference type="PANTHER" id="PTHR21143">
    <property type="entry name" value="INVERTEBRATE GUSTATORY RECEPTOR"/>
    <property type="match status" value="1"/>
</dbReference>
<dbReference type="GO" id="GO:0007635">
    <property type="term" value="P:chemosensory behavior"/>
    <property type="evidence" value="ECO:0007669"/>
    <property type="project" value="TreeGrafter"/>
</dbReference>
<evidence type="ECO:0000256" key="4">
    <source>
        <dbReference type="ARBA" id="ARBA00022989"/>
    </source>
</evidence>
<evidence type="ECO:0000256" key="6">
    <source>
        <dbReference type="ARBA" id="ARBA00023170"/>
    </source>
</evidence>
<keyword evidence="7 8" id="KW-0807">Transducer</keyword>
<comment type="subcellular location">
    <subcellularLocation>
        <location evidence="1 8">Cell membrane</location>
        <topology evidence="1 8">Multi-pass membrane protein</topology>
    </subcellularLocation>
</comment>
<proteinExistence type="inferred from homology"/>
<feature type="non-terminal residue" evidence="10">
    <location>
        <position position="378"/>
    </location>
</feature>
<evidence type="ECO:0000256" key="5">
    <source>
        <dbReference type="ARBA" id="ARBA00023136"/>
    </source>
</evidence>
<reference evidence="10" key="2">
    <citation type="submission" date="2023-05" db="EMBL/GenBank/DDBJ databases">
        <authorList>
            <person name="Fouks B."/>
        </authorList>
    </citation>
    <scope>NUCLEOTIDE SEQUENCE</scope>
    <source>
        <strain evidence="10">Stay&amp;Tobe</strain>
        <tissue evidence="10">Testes</tissue>
    </source>
</reference>
<name>A0AAD7ZR65_DIPPU</name>
<dbReference type="AlphaFoldDB" id="A0AAD7ZR65"/>
<evidence type="ECO:0000256" key="9">
    <source>
        <dbReference type="SAM" id="Coils"/>
    </source>
</evidence>
<sequence length="378" mass="44275">HIYKILGVSPISIHEYKRGFKHLHSSKFNFIYNISIIILSLSSFTILHDYFSYVNKYPGSTITTINFYVSIYILNMISITSAFLSLQRRHKYIQFLNKIFDVNVVMTQMHIKTSYKFLYLYSALISFLPVAFETFALCCVYYKLNKIVHYNIIKFIFAQLLPNAVSCTVEAMFCSLVLFLNKNIEDLNKALQNIASDQTHLRNKTSCKMPKKPKDIKNFIKSASDIHNKLIENAETLNELFSIQIVLIIINITSNIVSGLYYVMYVIAFVYNDSELNLPMYFGIFWSPWVMIKLINCVIISQNFEKQIKRTSVIVHNLINKGMWRNYCYEELLEFSMQLLHQGMFYFEPCGIFRLDFTMLYSLIGFVVTNLVILLQFE</sequence>
<evidence type="ECO:0000256" key="7">
    <source>
        <dbReference type="ARBA" id="ARBA00023224"/>
    </source>
</evidence>
<feature type="transmembrane region" description="Helical" evidence="8">
    <location>
        <begin position="156"/>
        <end position="180"/>
    </location>
</feature>
<dbReference type="GO" id="GO:0005886">
    <property type="term" value="C:plasma membrane"/>
    <property type="evidence" value="ECO:0007669"/>
    <property type="project" value="UniProtKB-SubCell"/>
</dbReference>
<gene>
    <name evidence="10" type="ORF">L9F63_002813</name>
</gene>
<dbReference type="InterPro" id="IPR013604">
    <property type="entry name" value="7TM_chemorcpt"/>
</dbReference>
<dbReference type="GO" id="GO:0050909">
    <property type="term" value="P:sensory perception of taste"/>
    <property type="evidence" value="ECO:0007669"/>
    <property type="project" value="InterPro"/>
</dbReference>
<dbReference type="GO" id="GO:0043025">
    <property type="term" value="C:neuronal cell body"/>
    <property type="evidence" value="ECO:0007669"/>
    <property type="project" value="TreeGrafter"/>
</dbReference>
<keyword evidence="5 8" id="KW-0472">Membrane</keyword>
<keyword evidence="11" id="KW-1185">Reference proteome</keyword>
<dbReference type="GO" id="GO:0030425">
    <property type="term" value="C:dendrite"/>
    <property type="evidence" value="ECO:0007669"/>
    <property type="project" value="TreeGrafter"/>
</dbReference>
<dbReference type="Proteomes" id="UP001233999">
    <property type="component" value="Unassembled WGS sequence"/>
</dbReference>
<protein>
    <recommendedName>
        <fullName evidence="8">Gustatory receptor</fullName>
    </recommendedName>
</protein>
<feature type="transmembrane region" description="Helical" evidence="8">
    <location>
        <begin position="30"/>
        <end position="47"/>
    </location>
</feature>
<dbReference type="GO" id="GO:0007165">
    <property type="term" value="P:signal transduction"/>
    <property type="evidence" value="ECO:0007669"/>
    <property type="project" value="UniProtKB-KW"/>
</dbReference>
<evidence type="ECO:0000256" key="3">
    <source>
        <dbReference type="ARBA" id="ARBA00022692"/>
    </source>
</evidence>
<dbReference type="Pfam" id="PF08395">
    <property type="entry name" value="7tm_7"/>
    <property type="match status" value="1"/>
</dbReference>
<feature type="transmembrane region" description="Helical" evidence="8">
    <location>
        <begin position="280"/>
        <end position="300"/>
    </location>
</feature>
<dbReference type="EMBL" id="JASPKZ010007276">
    <property type="protein sequence ID" value="KAJ9585399.1"/>
    <property type="molecule type" value="Genomic_DNA"/>
</dbReference>
<feature type="non-terminal residue" evidence="10">
    <location>
        <position position="1"/>
    </location>
</feature>
<feature type="coiled-coil region" evidence="9">
    <location>
        <begin position="177"/>
        <end position="204"/>
    </location>
</feature>
<keyword evidence="4 8" id="KW-1133">Transmembrane helix</keyword>
<feature type="transmembrane region" description="Helical" evidence="8">
    <location>
        <begin position="67"/>
        <end position="86"/>
    </location>
</feature>
<feature type="transmembrane region" description="Helical" evidence="8">
    <location>
        <begin position="118"/>
        <end position="144"/>
    </location>
</feature>
<organism evidence="10 11">
    <name type="scientific">Diploptera punctata</name>
    <name type="common">Pacific beetle cockroach</name>
    <dbReference type="NCBI Taxonomy" id="6984"/>
    <lineage>
        <taxon>Eukaryota</taxon>
        <taxon>Metazoa</taxon>
        <taxon>Ecdysozoa</taxon>
        <taxon>Arthropoda</taxon>
        <taxon>Hexapoda</taxon>
        <taxon>Insecta</taxon>
        <taxon>Pterygota</taxon>
        <taxon>Neoptera</taxon>
        <taxon>Polyneoptera</taxon>
        <taxon>Dictyoptera</taxon>
        <taxon>Blattodea</taxon>
        <taxon>Blaberoidea</taxon>
        <taxon>Blaberidae</taxon>
        <taxon>Diplopterinae</taxon>
        <taxon>Diploptera</taxon>
    </lineage>
</organism>
<keyword evidence="2 8" id="KW-1003">Cell membrane</keyword>
<reference evidence="10" key="1">
    <citation type="journal article" date="2023" name="IScience">
        <title>Live-bearing cockroach genome reveals convergent evolutionary mechanisms linked to viviparity in insects and beyond.</title>
        <authorList>
            <person name="Fouks B."/>
            <person name="Harrison M.C."/>
            <person name="Mikhailova A.A."/>
            <person name="Marchal E."/>
            <person name="English S."/>
            <person name="Carruthers M."/>
            <person name="Jennings E.C."/>
            <person name="Chiamaka E.L."/>
            <person name="Frigard R.A."/>
            <person name="Pippel M."/>
            <person name="Attardo G.M."/>
            <person name="Benoit J.B."/>
            <person name="Bornberg-Bauer E."/>
            <person name="Tobe S.S."/>
        </authorList>
    </citation>
    <scope>NUCLEOTIDE SEQUENCE</scope>
    <source>
        <strain evidence="10">Stay&amp;Tobe</strain>
    </source>
</reference>
<feature type="transmembrane region" description="Helical" evidence="8">
    <location>
        <begin position="245"/>
        <end position="268"/>
    </location>
</feature>
<comment type="similarity">
    <text evidence="8">Belongs to the insect chemoreceptor superfamily. Gustatory receptor (GR) family.</text>
</comment>
<evidence type="ECO:0000256" key="1">
    <source>
        <dbReference type="ARBA" id="ARBA00004651"/>
    </source>
</evidence>
<comment type="function">
    <text evidence="8">Gustatory receptor which mediates acceptance or avoidance behavior, depending on its substrates.</text>
</comment>